<name>A0A101M5K6_PICGL</name>
<organism evidence="1">
    <name type="scientific">Picea glauca</name>
    <name type="common">White spruce</name>
    <name type="synonym">Pinus glauca</name>
    <dbReference type="NCBI Taxonomy" id="3330"/>
    <lineage>
        <taxon>Eukaryota</taxon>
        <taxon>Viridiplantae</taxon>
        <taxon>Streptophyta</taxon>
        <taxon>Embryophyta</taxon>
        <taxon>Tracheophyta</taxon>
        <taxon>Spermatophyta</taxon>
        <taxon>Pinopsida</taxon>
        <taxon>Pinidae</taxon>
        <taxon>Conifers I</taxon>
        <taxon>Pinales</taxon>
        <taxon>Pinaceae</taxon>
        <taxon>Picea</taxon>
    </lineage>
</organism>
<gene>
    <name evidence="1" type="ORF">ABT39_MTgene1149</name>
</gene>
<protein>
    <submittedName>
        <fullName evidence="1">Uncharacterized protein</fullName>
    </submittedName>
</protein>
<reference evidence="1" key="1">
    <citation type="journal article" date="2015" name="Genome Biol. Evol.">
        <title>Organellar Genomes of White Spruce (Picea glauca): Assembly and Annotation.</title>
        <authorList>
            <person name="Jackman S.D."/>
            <person name="Warren R.L."/>
            <person name="Gibb E.A."/>
            <person name="Vandervalk B.P."/>
            <person name="Mohamadi H."/>
            <person name="Chu J."/>
            <person name="Raymond A."/>
            <person name="Pleasance S."/>
            <person name="Coope R."/>
            <person name="Wildung M.R."/>
            <person name="Ritland C.E."/>
            <person name="Bousquet J."/>
            <person name="Jones S.J."/>
            <person name="Bohlmann J."/>
            <person name="Birol I."/>
        </authorList>
    </citation>
    <scope>NUCLEOTIDE SEQUENCE [LARGE SCALE GENOMIC DNA]</scope>
    <source>
        <tissue evidence="1">Flushing bud</tissue>
    </source>
</reference>
<keyword evidence="1" id="KW-0496">Mitochondrion</keyword>
<sequence>MEERFQRSKSTKETPSVMDVRLVNLFHARKRKPSSRLCFGEGRVLLLNFPPFPEPTQASGSLRQTDIHR</sequence>
<geneLocation type="mitochondrion" evidence="1"/>
<proteinExistence type="predicted"/>
<evidence type="ECO:0000313" key="1">
    <source>
        <dbReference type="EMBL" id="KUM51302.1"/>
    </source>
</evidence>
<dbReference type="AlphaFoldDB" id="A0A101M5K6"/>
<accession>A0A101M5K6</accession>
<comment type="caution">
    <text evidence="1">The sequence shown here is derived from an EMBL/GenBank/DDBJ whole genome shotgun (WGS) entry which is preliminary data.</text>
</comment>
<dbReference type="EMBL" id="LKAM01000001">
    <property type="protein sequence ID" value="KUM51302.1"/>
    <property type="molecule type" value="Genomic_DNA"/>
</dbReference>